<evidence type="ECO:0000313" key="3">
    <source>
        <dbReference type="EMBL" id="KAB1222808.1"/>
    </source>
</evidence>
<reference evidence="3 4" key="1">
    <citation type="journal article" date="2019" name="Plant Biotechnol. J.">
        <title>The red bayberry genome and genetic basis of sex determination.</title>
        <authorList>
            <person name="Jia H.M."/>
            <person name="Jia H.J."/>
            <person name="Cai Q.L."/>
            <person name="Wang Y."/>
            <person name="Zhao H.B."/>
            <person name="Yang W.F."/>
            <person name="Wang G.Y."/>
            <person name="Li Y.H."/>
            <person name="Zhan D.L."/>
            <person name="Shen Y.T."/>
            <person name="Niu Q.F."/>
            <person name="Chang L."/>
            <person name="Qiu J."/>
            <person name="Zhao L."/>
            <person name="Xie H.B."/>
            <person name="Fu W.Y."/>
            <person name="Jin J."/>
            <person name="Li X.W."/>
            <person name="Jiao Y."/>
            <person name="Zhou C.C."/>
            <person name="Tu T."/>
            <person name="Chai C.Y."/>
            <person name="Gao J.L."/>
            <person name="Fan L.J."/>
            <person name="van de Weg E."/>
            <person name="Wang J.Y."/>
            <person name="Gao Z.S."/>
        </authorList>
    </citation>
    <scope>NUCLEOTIDE SEQUENCE [LARGE SCALE GENOMIC DNA]</scope>
    <source>
        <tissue evidence="3">Leaves</tissue>
    </source>
</reference>
<protein>
    <submittedName>
        <fullName evidence="3">Werner Syndrome-like exonuclease</fullName>
    </submittedName>
</protein>
<dbReference type="OrthoDB" id="1920326at2759"/>
<keyword evidence="4" id="KW-1185">Reference proteome</keyword>
<gene>
    <name evidence="3" type="ORF">CJ030_MR2G022299</name>
</gene>
<dbReference type="AlphaFoldDB" id="A0A6A1WGM3"/>
<name>A0A6A1WGM3_9ROSI</name>
<dbReference type="InterPro" id="IPR036397">
    <property type="entry name" value="RNaseH_sf"/>
</dbReference>
<keyword evidence="2" id="KW-0378">Hydrolase</keyword>
<dbReference type="Proteomes" id="UP000516437">
    <property type="component" value="Chromosome 2"/>
</dbReference>
<accession>A0A6A1WGM3</accession>
<evidence type="ECO:0000256" key="2">
    <source>
        <dbReference type="ARBA" id="ARBA00022801"/>
    </source>
</evidence>
<dbReference type="GO" id="GO:0005737">
    <property type="term" value="C:cytoplasm"/>
    <property type="evidence" value="ECO:0007669"/>
    <property type="project" value="TreeGrafter"/>
</dbReference>
<dbReference type="GO" id="GO:0008408">
    <property type="term" value="F:3'-5' exonuclease activity"/>
    <property type="evidence" value="ECO:0007669"/>
    <property type="project" value="TreeGrafter"/>
</dbReference>
<proteinExistence type="predicted"/>
<evidence type="ECO:0000313" key="4">
    <source>
        <dbReference type="Proteomes" id="UP000516437"/>
    </source>
</evidence>
<dbReference type="InterPro" id="IPR051132">
    <property type="entry name" value="3-5_Exonuclease_domain"/>
</dbReference>
<dbReference type="Gene3D" id="3.30.420.10">
    <property type="entry name" value="Ribonuclease H-like superfamily/Ribonuclease H"/>
    <property type="match status" value="1"/>
</dbReference>
<dbReference type="EMBL" id="RXIC02000020">
    <property type="protein sequence ID" value="KAB1222808.1"/>
    <property type="molecule type" value="Genomic_DNA"/>
</dbReference>
<comment type="caution">
    <text evidence="3">The sequence shown here is derived from an EMBL/GenBank/DDBJ whole genome shotgun (WGS) entry which is preliminary data.</text>
</comment>
<sequence length="162" mass="18674">MTIINILDNRLPCTPHNYYDLSLDSYQIWIYLTRSPAVVHSWLNDIYCIRCHLNRFIVSLDVKWHLAYTRNIKHPVATLQLCVGHRCLIFQIIHAPYIPGSLFGFLGNGKFTFTGVGIKEDAEKLLDDYGLKVANVVDLRVLVGERLGMRLLEICPQNQFLE</sequence>
<evidence type="ECO:0000256" key="1">
    <source>
        <dbReference type="ARBA" id="ARBA00022722"/>
    </source>
</evidence>
<keyword evidence="3" id="KW-0269">Exonuclease</keyword>
<dbReference type="PANTHER" id="PTHR13620">
    <property type="entry name" value="3-5 EXONUCLEASE"/>
    <property type="match status" value="1"/>
</dbReference>
<dbReference type="GO" id="GO:0003676">
    <property type="term" value="F:nucleic acid binding"/>
    <property type="evidence" value="ECO:0007669"/>
    <property type="project" value="InterPro"/>
</dbReference>
<keyword evidence="1" id="KW-0540">Nuclease</keyword>
<dbReference type="SUPFAM" id="SSF53098">
    <property type="entry name" value="Ribonuclease H-like"/>
    <property type="match status" value="1"/>
</dbReference>
<dbReference type="InterPro" id="IPR012337">
    <property type="entry name" value="RNaseH-like_sf"/>
</dbReference>
<organism evidence="3 4">
    <name type="scientific">Morella rubra</name>
    <name type="common">Chinese bayberry</name>
    <dbReference type="NCBI Taxonomy" id="262757"/>
    <lineage>
        <taxon>Eukaryota</taxon>
        <taxon>Viridiplantae</taxon>
        <taxon>Streptophyta</taxon>
        <taxon>Embryophyta</taxon>
        <taxon>Tracheophyta</taxon>
        <taxon>Spermatophyta</taxon>
        <taxon>Magnoliopsida</taxon>
        <taxon>eudicotyledons</taxon>
        <taxon>Gunneridae</taxon>
        <taxon>Pentapetalae</taxon>
        <taxon>rosids</taxon>
        <taxon>fabids</taxon>
        <taxon>Fagales</taxon>
        <taxon>Myricaceae</taxon>
        <taxon>Morella</taxon>
    </lineage>
</organism>
<dbReference type="PANTHER" id="PTHR13620:SF105">
    <property type="entry name" value="OS01G0737700 PROTEIN"/>
    <property type="match status" value="1"/>
</dbReference>
<dbReference type="GO" id="GO:0005634">
    <property type="term" value="C:nucleus"/>
    <property type="evidence" value="ECO:0007669"/>
    <property type="project" value="TreeGrafter"/>
</dbReference>